<evidence type="ECO:0000256" key="1">
    <source>
        <dbReference type="SAM" id="SignalP"/>
    </source>
</evidence>
<dbReference type="AlphaFoldDB" id="A0A086T4Q3"/>
<gene>
    <name evidence="2" type="ORF">ACRE_048730</name>
</gene>
<name>A0A086T4Q3_HAPC1</name>
<keyword evidence="3" id="KW-1185">Reference proteome</keyword>
<comment type="caution">
    <text evidence="2">The sequence shown here is derived from an EMBL/GenBank/DDBJ whole genome shotgun (WGS) entry which is preliminary data.</text>
</comment>
<keyword evidence="1" id="KW-0732">Signal</keyword>
<dbReference type="Proteomes" id="UP000029964">
    <property type="component" value="Unassembled WGS sequence"/>
</dbReference>
<reference evidence="3" key="1">
    <citation type="journal article" date="2014" name="Genome Announc.">
        <title>Genome sequence and annotation of Acremonium chrysogenum, producer of the beta-lactam antibiotic cephalosporin C.</title>
        <authorList>
            <person name="Terfehr D."/>
            <person name="Dahlmann T.A."/>
            <person name="Specht T."/>
            <person name="Zadra I."/>
            <person name="Kuernsteiner H."/>
            <person name="Kueck U."/>
        </authorList>
    </citation>
    <scope>NUCLEOTIDE SEQUENCE [LARGE SCALE GENOMIC DNA]</scope>
    <source>
        <strain evidence="3">ATCC 11550 / CBS 779.69 / DSM 880 / IAM 14645 / JCM 23072 / IMI 49137</strain>
    </source>
</reference>
<evidence type="ECO:0000313" key="2">
    <source>
        <dbReference type="EMBL" id="KFH44335.1"/>
    </source>
</evidence>
<dbReference type="EMBL" id="JPKY01000050">
    <property type="protein sequence ID" value="KFH44335.1"/>
    <property type="molecule type" value="Genomic_DNA"/>
</dbReference>
<sequence>MTDIISLVASLATLGSLASLLGTVSRDVFNAAHGRSAIDDEIRFIACTMDTAADSFNLALESLRCRTLPDNQSPYFQELKRRRIIAKFNKAAKYIERQIEKLPEGIEGSRSWVAFWEAYKWNHKYRPEVTQLIGWIQVTHTSIQLIMEAAQLESNQYDAVRTTDPAYQARLRREK</sequence>
<evidence type="ECO:0008006" key="4">
    <source>
        <dbReference type="Google" id="ProtNLM"/>
    </source>
</evidence>
<evidence type="ECO:0000313" key="3">
    <source>
        <dbReference type="Proteomes" id="UP000029964"/>
    </source>
</evidence>
<proteinExistence type="predicted"/>
<feature type="signal peptide" evidence="1">
    <location>
        <begin position="1"/>
        <end position="18"/>
    </location>
</feature>
<protein>
    <recommendedName>
        <fullName evidence="4">Fungal N-terminal domain-containing protein</fullName>
    </recommendedName>
</protein>
<dbReference type="HOGENOM" id="CLU_1532081_0_0_1"/>
<organism evidence="2 3">
    <name type="scientific">Hapsidospora chrysogenum (strain ATCC 11550 / CBS 779.69 / DSM 880 / IAM 14645 / JCM 23072 / IMI 49137)</name>
    <name type="common">Acremonium chrysogenum</name>
    <dbReference type="NCBI Taxonomy" id="857340"/>
    <lineage>
        <taxon>Eukaryota</taxon>
        <taxon>Fungi</taxon>
        <taxon>Dikarya</taxon>
        <taxon>Ascomycota</taxon>
        <taxon>Pezizomycotina</taxon>
        <taxon>Sordariomycetes</taxon>
        <taxon>Hypocreomycetidae</taxon>
        <taxon>Hypocreales</taxon>
        <taxon>Bionectriaceae</taxon>
        <taxon>Hapsidospora</taxon>
    </lineage>
</organism>
<feature type="chain" id="PRO_5001815419" description="Fungal N-terminal domain-containing protein" evidence="1">
    <location>
        <begin position="19"/>
        <end position="175"/>
    </location>
</feature>
<accession>A0A086T4Q3</accession>